<dbReference type="SUPFAM" id="SSF69304">
    <property type="entry name" value="Tricorn protease N-terminal domain"/>
    <property type="match status" value="1"/>
</dbReference>
<keyword evidence="3" id="KW-1133">Transmembrane helix</keyword>
<name>A0A1H6MIG6_9GAMM</name>
<dbReference type="RefSeq" id="WP_092794566.1">
    <property type="nucleotide sequence ID" value="NZ_FNXF01000011.1"/>
</dbReference>
<evidence type="ECO:0000256" key="2">
    <source>
        <dbReference type="PROSITE-ProRule" id="PRU01091"/>
    </source>
</evidence>
<feature type="DNA-binding region" description="OmpR/PhoB-type" evidence="2">
    <location>
        <begin position="1"/>
        <end position="95"/>
    </location>
</feature>
<reference evidence="6" key="1">
    <citation type="submission" date="2016-10" db="EMBL/GenBank/DDBJ databases">
        <authorList>
            <person name="Varghese N."/>
            <person name="Submissions S."/>
        </authorList>
    </citation>
    <scope>NUCLEOTIDE SEQUENCE [LARGE SCALE GENOMIC DNA]</scope>
    <source>
        <strain evidence="6">DSM 17616</strain>
    </source>
</reference>
<dbReference type="SUPFAM" id="SSF46894">
    <property type="entry name" value="C-terminal effector domain of the bipartite response regulators"/>
    <property type="match status" value="1"/>
</dbReference>
<dbReference type="Gene3D" id="2.120.10.30">
    <property type="entry name" value="TolB, C-terminal domain"/>
    <property type="match status" value="1"/>
</dbReference>
<dbReference type="InterPro" id="IPR016032">
    <property type="entry name" value="Sig_transdc_resp-reg_C-effctor"/>
</dbReference>
<dbReference type="Pfam" id="PF00486">
    <property type="entry name" value="Trans_reg_C"/>
    <property type="match status" value="1"/>
</dbReference>
<protein>
    <submittedName>
        <fullName evidence="5">Transcriptional regulatory protein, C terminal</fullName>
    </submittedName>
</protein>
<dbReference type="EMBL" id="FNXF01000011">
    <property type="protein sequence ID" value="SEI01464.1"/>
    <property type="molecule type" value="Genomic_DNA"/>
</dbReference>
<organism evidence="5 6">
    <name type="scientific">Rheinheimera pacifica</name>
    <dbReference type="NCBI Taxonomy" id="173990"/>
    <lineage>
        <taxon>Bacteria</taxon>
        <taxon>Pseudomonadati</taxon>
        <taxon>Pseudomonadota</taxon>
        <taxon>Gammaproteobacteria</taxon>
        <taxon>Chromatiales</taxon>
        <taxon>Chromatiaceae</taxon>
        <taxon>Rheinheimera</taxon>
    </lineage>
</organism>
<proteinExistence type="predicted"/>
<evidence type="ECO:0000313" key="6">
    <source>
        <dbReference type="Proteomes" id="UP000199371"/>
    </source>
</evidence>
<dbReference type="GO" id="GO:0006355">
    <property type="term" value="P:regulation of DNA-templated transcription"/>
    <property type="evidence" value="ECO:0007669"/>
    <property type="project" value="InterPro"/>
</dbReference>
<gene>
    <name evidence="5" type="ORF">SAMN05660691_02809</name>
</gene>
<dbReference type="Gene3D" id="1.10.10.10">
    <property type="entry name" value="Winged helix-like DNA-binding domain superfamily/Winged helix DNA-binding domain"/>
    <property type="match status" value="1"/>
</dbReference>
<evidence type="ECO:0000256" key="1">
    <source>
        <dbReference type="ARBA" id="ARBA00023125"/>
    </source>
</evidence>
<evidence type="ECO:0000256" key="3">
    <source>
        <dbReference type="SAM" id="Phobius"/>
    </source>
</evidence>
<dbReference type="PANTHER" id="PTHR36842">
    <property type="entry name" value="PROTEIN TOLB HOMOLOG"/>
    <property type="match status" value="1"/>
</dbReference>
<dbReference type="SMART" id="SM00862">
    <property type="entry name" value="Trans_reg_C"/>
    <property type="match status" value="1"/>
</dbReference>
<feature type="transmembrane region" description="Helical" evidence="3">
    <location>
        <begin position="109"/>
        <end position="128"/>
    </location>
</feature>
<dbReference type="GO" id="GO:0000160">
    <property type="term" value="P:phosphorelay signal transduction system"/>
    <property type="evidence" value="ECO:0007669"/>
    <property type="project" value="InterPro"/>
</dbReference>
<sequence length="644" mass="72468">MLIINGRALNLTTGELMYLGETILLEAKVLAVFKALYASRGELVSQEALFAQVWGDTIVAPNALQRCIAQLRKHLGDDNKNVLQTFPKKGYRLQPDPGDTPVQSIKYQFYFAVGLPLILGVALLLNVLPTKRSYQLSTIQPLTYGVANEQNGTLNHDQLFYIERGAATATLVRKNLHTEQSTPLHSAADYYGIPSISPDGSNLAVVALTMQSDKQKCTQLISLQLTNANQTTMHACPPFAVQQLYWVSNNRLLAVSREHIVAVDPDSKTLSADLLPIKLQQISGSYWQDSKLYVMGLDQQSIPTLWLFAYKLQTSELSLIKQTTLPYTSDQPAYFSVAQDGTLVQQHKDRVYIYRDLRLSQSLALTEYQQLHFTSAAAPDQWLASRIRTDRQVALLDTNNTRLAATPFDEQDAQFQPDGEHIAFISNRSGLQELWLQEAGAVKRISPEQYIRSFVWQQDGQAIWMLGAEHINKQLLNAQPQRLMPADDLEVLLQHISTSAGEFLLALDKSAQLILIDVNRQTQQQLFSGAVHWAQLSNSGQVFIATPDSPSIKLLENARLTDITALQQQILQWRFYWRDDQLLFADKQQRIMAYHPQHNEVRELGQYTADYAVATDLQAMPLRILANTTGAEHAMQVLVKLDLR</sequence>
<dbReference type="InterPro" id="IPR011042">
    <property type="entry name" value="6-blade_b-propeller_TolB-like"/>
</dbReference>
<dbReference type="GO" id="GO:0003677">
    <property type="term" value="F:DNA binding"/>
    <property type="evidence" value="ECO:0007669"/>
    <property type="project" value="UniProtKB-UniRule"/>
</dbReference>
<evidence type="ECO:0000313" key="5">
    <source>
        <dbReference type="EMBL" id="SEI01464.1"/>
    </source>
</evidence>
<dbReference type="PANTHER" id="PTHR36842:SF1">
    <property type="entry name" value="PROTEIN TOLB"/>
    <property type="match status" value="1"/>
</dbReference>
<dbReference type="InterPro" id="IPR001867">
    <property type="entry name" value="OmpR/PhoB-type_DNA-bd"/>
</dbReference>
<keyword evidence="3" id="KW-0472">Membrane</keyword>
<keyword evidence="3" id="KW-0812">Transmembrane</keyword>
<dbReference type="AlphaFoldDB" id="A0A1H6MIG6"/>
<accession>A0A1H6MIG6</accession>
<dbReference type="CDD" id="cd00383">
    <property type="entry name" value="trans_reg_C"/>
    <property type="match status" value="1"/>
</dbReference>
<dbReference type="Proteomes" id="UP000199371">
    <property type="component" value="Unassembled WGS sequence"/>
</dbReference>
<keyword evidence="1 2" id="KW-0238">DNA-binding</keyword>
<dbReference type="PROSITE" id="PS51755">
    <property type="entry name" value="OMPR_PHOB"/>
    <property type="match status" value="1"/>
</dbReference>
<keyword evidence="6" id="KW-1185">Reference proteome</keyword>
<dbReference type="OrthoDB" id="5900874at2"/>
<dbReference type="InterPro" id="IPR036388">
    <property type="entry name" value="WH-like_DNA-bd_sf"/>
</dbReference>
<dbReference type="STRING" id="173990.SAMN05660691_02809"/>
<evidence type="ECO:0000259" key="4">
    <source>
        <dbReference type="PROSITE" id="PS51755"/>
    </source>
</evidence>
<feature type="domain" description="OmpR/PhoB-type" evidence="4">
    <location>
        <begin position="1"/>
        <end position="95"/>
    </location>
</feature>